<evidence type="ECO:0000256" key="1">
    <source>
        <dbReference type="SAM" id="Phobius"/>
    </source>
</evidence>
<name>A0ABW3R0Z5_9PSEU</name>
<dbReference type="EMBL" id="JBHTLK010000175">
    <property type="protein sequence ID" value="MFD1150683.1"/>
    <property type="molecule type" value="Genomic_DNA"/>
</dbReference>
<reference evidence="3" key="1">
    <citation type="journal article" date="2019" name="Int. J. Syst. Evol. Microbiol.">
        <title>The Global Catalogue of Microorganisms (GCM) 10K type strain sequencing project: providing services to taxonomists for standard genome sequencing and annotation.</title>
        <authorList>
            <consortium name="The Broad Institute Genomics Platform"/>
            <consortium name="The Broad Institute Genome Sequencing Center for Infectious Disease"/>
            <person name="Wu L."/>
            <person name="Ma J."/>
        </authorList>
    </citation>
    <scope>NUCLEOTIDE SEQUENCE [LARGE SCALE GENOMIC DNA]</scope>
    <source>
        <strain evidence="3">CCUG 60214</strain>
    </source>
</reference>
<evidence type="ECO:0000313" key="2">
    <source>
        <dbReference type="EMBL" id="MFD1150683.1"/>
    </source>
</evidence>
<feature type="transmembrane region" description="Helical" evidence="1">
    <location>
        <begin position="21"/>
        <end position="45"/>
    </location>
</feature>
<keyword evidence="1" id="KW-0812">Transmembrane</keyword>
<protein>
    <recommendedName>
        <fullName evidence="4">Ferredoxin-NADPH reductase</fullName>
    </recommendedName>
</protein>
<gene>
    <name evidence="2" type="ORF">ACFQ3T_26430</name>
</gene>
<keyword evidence="1" id="KW-1133">Transmembrane helix</keyword>
<evidence type="ECO:0000313" key="3">
    <source>
        <dbReference type="Proteomes" id="UP001597168"/>
    </source>
</evidence>
<proteinExistence type="predicted"/>
<evidence type="ECO:0008006" key="4">
    <source>
        <dbReference type="Google" id="ProtNLM"/>
    </source>
</evidence>
<dbReference type="PROSITE" id="PS51257">
    <property type="entry name" value="PROKAR_LIPOPROTEIN"/>
    <property type="match status" value="1"/>
</dbReference>
<feature type="transmembrane region" description="Helical" evidence="1">
    <location>
        <begin position="51"/>
        <end position="73"/>
    </location>
</feature>
<dbReference type="RefSeq" id="WP_380726990.1">
    <property type="nucleotide sequence ID" value="NZ_JBHTLK010000175.1"/>
</dbReference>
<feature type="transmembrane region" description="Helical" evidence="1">
    <location>
        <begin position="174"/>
        <end position="193"/>
    </location>
</feature>
<accession>A0ABW3R0Z5</accession>
<sequence length="224" mass="23260">MTARLLRPASQETYEKVFGMVYVGLMANVLLAVGCAPLLLALAVVRDPLASWPFFVVLSGFCAPALAGVFGCFAEHDSGSTRVWRPFAAAYRRAAGRAVAVWFGGAAVVVVLALDAAVVHRSAWGPALVPFFVTATVLVVATVVAVILVLATTSGTVRTGSLVRACLGLVARRWYLGLANAAVLGLAVAVVLVQPLAGLLVACAPLLYVVFGNTRAITAPLARD</sequence>
<organism evidence="2 3">
    <name type="scientific">Saccharothrix hoggarensis</name>
    <dbReference type="NCBI Taxonomy" id="913853"/>
    <lineage>
        <taxon>Bacteria</taxon>
        <taxon>Bacillati</taxon>
        <taxon>Actinomycetota</taxon>
        <taxon>Actinomycetes</taxon>
        <taxon>Pseudonocardiales</taxon>
        <taxon>Pseudonocardiaceae</taxon>
        <taxon>Saccharothrix</taxon>
    </lineage>
</organism>
<dbReference type="Proteomes" id="UP001597168">
    <property type="component" value="Unassembled WGS sequence"/>
</dbReference>
<feature type="transmembrane region" description="Helical" evidence="1">
    <location>
        <begin position="199"/>
        <end position="218"/>
    </location>
</feature>
<feature type="transmembrane region" description="Helical" evidence="1">
    <location>
        <begin position="131"/>
        <end position="153"/>
    </location>
</feature>
<comment type="caution">
    <text evidence="2">The sequence shown here is derived from an EMBL/GenBank/DDBJ whole genome shotgun (WGS) entry which is preliminary data.</text>
</comment>
<keyword evidence="1" id="KW-0472">Membrane</keyword>
<feature type="transmembrane region" description="Helical" evidence="1">
    <location>
        <begin position="94"/>
        <end position="119"/>
    </location>
</feature>
<keyword evidence="3" id="KW-1185">Reference proteome</keyword>